<organism evidence="1 2">
    <name type="scientific">Iodidimonas muriae</name>
    <dbReference type="NCBI Taxonomy" id="261467"/>
    <lineage>
        <taxon>Bacteria</taxon>
        <taxon>Pseudomonadati</taxon>
        <taxon>Pseudomonadota</taxon>
        <taxon>Alphaproteobacteria</taxon>
        <taxon>Iodidimonadales</taxon>
        <taxon>Iodidimonadaceae</taxon>
        <taxon>Iodidimonas</taxon>
    </lineage>
</organism>
<sequence>MAKITKATVNIVGKMALFASESFNSTPILCRNFISHVCYLHNMRQELNKDFIIFINSDPITTDMHPRQSAYNRLSINDSSSLGLKFYILLNVPVKTLYPYIAARQHNRHCASTGIETPR</sequence>
<gene>
    <name evidence="1" type="ORF">GCM10007972_25460</name>
</gene>
<protein>
    <submittedName>
        <fullName evidence="1">Uncharacterized protein</fullName>
    </submittedName>
</protein>
<reference evidence="2" key="1">
    <citation type="journal article" date="2019" name="Int. J. Syst. Evol. Microbiol.">
        <title>The Global Catalogue of Microorganisms (GCM) 10K type strain sequencing project: providing services to taxonomists for standard genome sequencing and annotation.</title>
        <authorList>
            <consortium name="The Broad Institute Genomics Platform"/>
            <consortium name="The Broad Institute Genome Sequencing Center for Infectious Disease"/>
            <person name="Wu L."/>
            <person name="Ma J."/>
        </authorList>
    </citation>
    <scope>NUCLEOTIDE SEQUENCE [LARGE SCALE GENOMIC DNA]</scope>
    <source>
        <strain evidence="2">JCM 17843</strain>
    </source>
</reference>
<name>A0ABQ2LGU3_9PROT</name>
<evidence type="ECO:0000313" key="2">
    <source>
        <dbReference type="Proteomes" id="UP000602381"/>
    </source>
</evidence>
<evidence type="ECO:0000313" key="1">
    <source>
        <dbReference type="EMBL" id="GGO16407.1"/>
    </source>
</evidence>
<dbReference type="Proteomes" id="UP000602381">
    <property type="component" value="Unassembled WGS sequence"/>
</dbReference>
<comment type="caution">
    <text evidence="1">The sequence shown here is derived from an EMBL/GenBank/DDBJ whole genome shotgun (WGS) entry which is preliminary data.</text>
</comment>
<accession>A0ABQ2LGU3</accession>
<dbReference type="EMBL" id="BMOV01000011">
    <property type="protein sequence ID" value="GGO16407.1"/>
    <property type="molecule type" value="Genomic_DNA"/>
</dbReference>
<keyword evidence="2" id="KW-1185">Reference proteome</keyword>
<proteinExistence type="predicted"/>